<sequence length="352" mass="40471">MKIDEFKYNLPEKLIAQFPPEKRGTTNLLVLDKVNGRVEDRKYYNIPDYIKEGDIVVLNETKVLNSRTYFLTPKEKRVEILFLEDISQGRWLALIGRARNVRIEDVLVNEENPNIKVVVKERKDNGFVVKFQEGSPYELFENHGHTPLPPYIGREDLESDKERYNTVFSNIPGAVAAPTASLNLTKQIIQNIKDKGAEIVKIDLRVGWGTFAPIREEDIEEHRIHEEHIEISEEAATIINQVILGHGRVWAFGTTVARTLESVAYKEREDGEYLIKSYSGYTDLYIYPGYEWKIVDTLVTNFHMPDSSLILLVSSFAGKEQIKRAYQHAIGNKYKFLSYGDSMLIGDNLIEE</sequence>
<dbReference type="GO" id="GO:0005737">
    <property type="term" value="C:cytoplasm"/>
    <property type="evidence" value="ECO:0007669"/>
    <property type="project" value="UniProtKB-SubCell"/>
</dbReference>
<comment type="pathway">
    <text evidence="5">tRNA modification; tRNA-queuosine biosynthesis.</text>
</comment>
<protein>
    <recommendedName>
        <fullName evidence="5">S-adenosylmethionine:tRNA ribosyltransferase-isomerase</fullName>
        <ecNumber evidence="5">2.4.99.17</ecNumber>
    </recommendedName>
    <alternativeName>
        <fullName evidence="5">Queuosine biosynthesis protein QueA</fullName>
    </alternativeName>
</protein>
<keyword evidence="1 5" id="KW-0963">Cytoplasm</keyword>
<dbReference type="UniPathway" id="UPA00392"/>
<keyword evidence="6" id="KW-0413">Isomerase</keyword>
<dbReference type="EC" id="2.4.99.17" evidence="5"/>
<dbReference type="EMBL" id="LGGI01000055">
    <property type="protein sequence ID" value="KUK66980.1"/>
    <property type="molecule type" value="Genomic_DNA"/>
</dbReference>
<dbReference type="AlphaFoldDB" id="A0A101GYE7"/>
<name>A0A101GYE7_9BACT</name>
<dbReference type="InterPro" id="IPR036100">
    <property type="entry name" value="QueA_sf"/>
</dbReference>
<evidence type="ECO:0000313" key="7">
    <source>
        <dbReference type="Proteomes" id="UP000053469"/>
    </source>
</evidence>
<dbReference type="InterPro" id="IPR042118">
    <property type="entry name" value="QueA_dom1"/>
</dbReference>
<comment type="function">
    <text evidence="5">Transfers and isomerizes the ribose moiety from AdoMet to the 7-aminomethyl group of 7-deazaguanine (preQ1-tRNA) to give epoxyqueuosine (oQ-tRNA).</text>
</comment>
<dbReference type="Gene3D" id="2.40.10.240">
    <property type="entry name" value="QueA-like"/>
    <property type="match status" value="1"/>
</dbReference>
<evidence type="ECO:0000256" key="4">
    <source>
        <dbReference type="ARBA" id="ARBA00022785"/>
    </source>
</evidence>
<dbReference type="PANTHER" id="PTHR30307">
    <property type="entry name" value="S-ADENOSYLMETHIONINE:TRNA RIBOSYLTRANSFERASE-ISOMERASE"/>
    <property type="match status" value="1"/>
</dbReference>
<keyword evidence="3 5" id="KW-0949">S-adenosyl-L-methionine</keyword>
<keyword evidence="2 5" id="KW-0808">Transferase</keyword>
<dbReference type="SUPFAM" id="SSF111337">
    <property type="entry name" value="QueA-like"/>
    <property type="match status" value="1"/>
</dbReference>
<dbReference type="HAMAP" id="MF_00113">
    <property type="entry name" value="QueA"/>
    <property type="match status" value="1"/>
</dbReference>
<dbReference type="GO" id="GO:0008616">
    <property type="term" value="P:tRNA queuosine(34) biosynthetic process"/>
    <property type="evidence" value="ECO:0007669"/>
    <property type="project" value="UniProtKB-UniRule"/>
</dbReference>
<dbReference type="PATRIC" id="fig|1641388.3.peg.396"/>
<dbReference type="Proteomes" id="UP000053469">
    <property type="component" value="Unassembled WGS sequence"/>
</dbReference>
<reference evidence="7" key="1">
    <citation type="journal article" date="2015" name="MBio">
        <title>Genome-Resolved Metagenomic Analysis Reveals Roles for Candidate Phyla and Other Microbial Community Members in Biogeochemical Transformations in Oil Reservoirs.</title>
        <authorList>
            <person name="Hu P."/>
            <person name="Tom L."/>
            <person name="Singh A."/>
            <person name="Thomas B.C."/>
            <person name="Baker B.J."/>
            <person name="Piceno Y.M."/>
            <person name="Andersen G.L."/>
            <person name="Banfield J.F."/>
        </authorList>
    </citation>
    <scope>NUCLEOTIDE SEQUENCE [LARGE SCALE GENOMIC DNA]</scope>
</reference>
<comment type="subcellular location">
    <subcellularLocation>
        <location evidence="5">Cytoplasm</location>
    </subcellularLocation>
</comment>
<dbReference type="GO" id="GO:0051075">
    <property type="term" value="F:S-adenosylmethionine:tRNA ribosyltransferase-isomerase activity"/>
    <property type="evidence" value="ECO:0007669"/>
    <property type="project" value="UniProtKB-EC"/>
</dbReference>
<organism evidence="6 7">
    <name type="scientific">candidate division WS6 bacterium 36_33</name>
    <dbReference type="NCBI Taxonomy" id="1641388"/>
    <lineage>
        <taxon>Bacteria</taxon>
        <taxon>Candidatus Dojkabacteria</taxon>
    </lineage>
</organism>
<comment type="subunit">
    <text evidence="5">Monomer.</text>
</comment>
<keyword evidence="4 5" id="KW-0671">Queuosine biosynthesis</keyword>
<comment type="catalytic activity">
    <reaction evidence="5">
        <text>7-aminomethyl-7-carbaguanosine(34) in tRNA + S-adenosyl-L-methionine = epoxyqueuosine(34) in tRNA + adenine + L-methionine + 2 H(+)</text>
        <dbReference type="Rhea" id="RHEA:32155"/>
        <dbReference type="Rhea" id="RHEA-COMP:10342"/>
        <dbReference type="Rhea" id="RHEA-COMP:18582"/>
        <dbReference type="ChEBI" id="CHEBI:15378"/>
        <dbReference type="ChEBI" id="CHEBI:16708"/>
        <dbReference type="ChEBI" id="CHEBI:57844"/>
        <dbReference type="ChEBI" id="CHEBI:59789"/>
        <dbReference type="ChEBI" id="CHEBI:82833"/>
        <dbReference type="ChEBI" id="CHEBI:194443"/>
        <dbReference type="EC" id="2.4.99.17"/>
    </reaction>
</comment>
<evidence type="ECO:0000256" key="3">
    <source>
        <dbReference type="ARBA" id="ARBA00022691"/>
    </source>
</evidence>
<proteinExistence type="inferred from homology"/>
<evidence type="ECO:0000256" key="1">
    <source>
        <dbReference type="ARBA" id="ARBA00022490"/>
    </source>
</evidence>
<comment type="similarity">
    <text evidence="5">Belongs to the QueA family.</text>
</comment>
<comment type="caution">
    <text evidence="6">The sequence shown here is derived from an EMBL/GenBank/DDBJ whole genome shotgun (WGS) entry which is preliminary data.</text>
</comment>
<accession>A0A101GYE7</accession>
<dbReference type="InterPro" id="IPR042119">
    <property type="entry name" value="QueA_dom2"/>
</dbReference>
<dbReference type="PANTHER" id="PTHR30307:SF0">
    <property type="entry name" value="S-ADENOSYLMETHIONINE:TRNA RIBOSYLTRANSFERASE-ISOMERASE"/>
    <property type="match status" value="1"/>
</dbReference>
<dbReference type="NCBIfam" id="NF001140">
    <property type="entry name" value="PRK00147.1"/>
    <property type="match status" value="1"/>
</dbReference>
<gene>
    <name evidence="5" type="primary">queA</name>
    <name evidence="6" type="ORF">XD87_0399</name>
</gene>
<dbReference type="Gene3D" id="3.40.1780.10">
    <property type="entry name" value="QueA-like"/>
    <property type="match status" value="1"/>
</dbReference>
<dbReference type="NCBIfam" id="TIGR00113">
    <property type="entry name" value="queA"/>
    <property type="match status" value="1"/>
</dbReference>
<dbReference type="InterPro" id="IPR003699">
    <property type="entry name" value="QueA"/>
</dbReference>
<evidence type="ECO:0000256" key="5">
    <source>
        <dbReference type="HAMAP-Rule" id="MF_00113"/>
    </source>
</evidence>
<evidence type="ECO:0000256" key="2">
    <source>
        <dbReference type="ARBA" id="ARBA00022679"/>
    </source>
</evidence>
<evidence type="ECO:0000313" key="6">
    <source>
        <dbReference type="EMBL" id="KUK66980.1"/>
    </source>
</evidence>
<dbReference type="Pfam" id="PF02547">
    <property type="entry name" value="Queuosine_synth"/>
    <property type="match status" value="1"/>
</dbReference>